<dbReference type="InterPro" id="IPR036097">
    <property type="entry name" value="HisK_dim/P_sf"/>
</dbReference>
<dbReference type="CDD" id="cd00075">
    <property type="entry name" value="HATPase"/>
    <property type="match status" value="1"/>
</dbReference>
<dbReference type="SUPFAM" id="SSF50998">
    <property type="entry name" value="Quinoprotein alcohol dehydrogenase-like"/>
    <property type="match status" value="1"/>
</dbReference>
<dbReference type="SMART" id="SM00387">
    <property type="entry name" value="HATPase_c"/>
    <property type="match status" value="1"/>
</dbReference>
<dbReference type="InterPro" id="IPR003594">
    <property type="entry name" value="HATPase_dom"/>
</dbReference>
<dbReference type="InterPro" id="IPR004358">
    <property type="entry name" value="Sig_transdc_His_kin-like_C"/>
</dbReference>
<sequence>MHNAVTETAIFVKRLHFNNNRKSPLRKKRYISLALSLVMAGIAVAQQYNFRHYQVENGLSNNAVICMLQDSSHFMWFGTKDGLNRFDGYRFKVFRHQPRNNRSIGSNFIHCLSEGANGFLWVGTDKGIYRYNAVSESFEKLSNQVTGVISDLKAGSNGSLWFIMNQMLYCYQPSKNHFVFFDPARYGFFTSLSPLPGGSLCLSTPDGLVKHYDPVTGTMRSTDMFSHSQPTSSRWIERVYAIDNTNILIATSNQGAKWLNLSGSTYTDILTRENNTDLFVRNFLKVSDSTVWIASESGIFVYNLHNHQYANLKKAYNNPFSLSDNAVYSFCKDEEGGIWAGTYFGGANYYPMQRSAFQRMFPMPDQNSLSGNVVREITEDRYGNIWIGTEDAGLNKLSSKTGLLSSYLPTGKKGSIAYTNIHGLLADGDYLWIGTFEHGLDVMDIPTGKIIHHYSKGNRPGDLQSNFIHCITKTKQGEILLGTTIGAYRFNSHNHTFTPITSMPVNNWYSYIKQASDGTLWAATYGNGIRFFNPATGRSGNFICRQDAKGTLPDNRVNSIYEDSRKQLWFASEGGLSKWNARDSSFRNYTTADGLPTDYVLSILEDSSSNIWISTSKGLAMLSAATDKFTVYTTANGLLSDQFNFNSAYRNANGKMYFGSVKGLTTFQPDLFSDNPFVPPVFITGIEVFNQELVIGDKDSPLKKSISYTSSISLPYDQSTISIDFAALGFSAPEMIAYAYRMKGLDDDWVYLSKNRKAFFTRLKPGNYVFEVKAAASNGRWSPTPTRLEVEIRPPWWATNWAYFIYILLGASAFIYILRAYHQYTEAKNKRKYEQLEAAKEKEIFTAKIEFFTNVAHEIKTPLSLIKGPLEKIMKKAEGITDIANNLGIMERNTNRLIDLTNQLLDFRQTEINSFRLNFIHVNISELLEETFNSFRPLAEEKGLRYHIRYPSQQVFAYIDTDAFKKILYNLFSNALKYASRQASIHLYEIAENDTFFRITFQNDGFTIPVDMRDKIFEPFFRMQETATEQGTGIGLTLSRSLAQLHGGAIIVSSNPGGGNVFSLQLPLQQQNES</sequence>
<dbReference type="PRINTS" id="PR00344">
    <property type="entry name" value="BCTRLSENSOR"/>
</dbReference>
<dbReference type="GO" id="GO:0000155">
    <property type="term" value="F:phosphorelay sensor kinase activity"/>
    <property type="evidence" value="ECO:0007669"/>
    <property type="project" value="InterPro"/>
</dbReference>
<dbReference type="Gene3D" id="2.60.40.10">
    <property type="entry name" value="Immunoglobulins"/>
    <property type="match status" value="1"/>
</dbReference>
<dbReference type="Pfam" id="PF07494">
    <property type="entry name" value="Reg_prop"/>
    <property type="match status" value="6"/>
</dbReference>
<keyword evidence="6" id="KW-0418">Kinase</keyword>
<dbReference type="Gene3D" id="1.10.287.130">
    <property type="match status" value="1"/>
</dbReference>
<feature type="domain" description="Histidine kinase" evidence="5">
    <location>
        <begin position="854"/>
        <end position="1070"/>
    </location>
</feature>
<dbReference type="SMART" id="SM00388">
    <property type="entry name" value="HisKA"/>
    <property type="match status" value="1"/>
</dbReference>
<dbReference type="Pfam" id="PF00512">
    <property type="entry name" value="HisKA"/>
    <property type="match status" value="1"/>
</dbReference>
<dbReference type="Gene3D" id="3.30.565.10">
    <property type="entry name" value="Histidine kinase-like ATPase, C-terminal domain"/>
    <property type="match status" value="1"/>
</dbReference>
<dbReference type="Gene3D" id="2.130.10.10">
    <property type="entry name" value="YVTN repeat-like/Quinoprotein amine dehydrogenase"/>
    <property type="match status" value="2"/>
</dbReference>
<dbReference type="Pfam" id="PF07495">
    <property type="entry name" value="Y_Y_Y"/>
    <property type="match status" value="1"/>
</dbReference>
<keyword evidence="4" id="KW-0812">Transmembrane</keyword>
<dbReference type="AlphaFoldDB" id="A0A4Q1DDL0"/>
<dbReference type="SUPFAM" id="SSF47384">
    <property type="entry name" value="Homodimeric domain of signal transducing histidine kinase"/>
    <property type="match status" value="1"/>
</dbReference>
<evidence type="ECO:0000256" key="1">
    <source>
        <dbReference type="ARBA" id="ARBA00000085"/>
    </source>
</evidence>
<dbReference type="InterPro" id="IPR011110">
    <property type="entry name" value="Reg_prop"/>
</dbReference>
<dbReference type="EC" id="2.7.13.3" evidence="2"/>
<protein>
    <recommendedName>
        <fullName evidence="2">histidine kinase</fullName>
        <ecNumber evidence="2">2.7.13.3</ecNumber>
    </recommendedName>
</protein>
<keyword evidence="7" id="KW-1185">Reference proteome</keyword>
<comment type="caution">
    <text evidence="6">The sequence shown here is derived from an EMBL/GenBank/DDBJ whole genome shotgun (WGS) entry which is preliminary data.</text>
</comment>
<evidence type="ECO:0000256" key="2">
    <source>
        <dbReference type="ARBA" id="ARBA00012438"/>
    </source>
</evidence>
<evidence type="ECO:0000313" key="6">
    <source>
        <dbReference type="EMBL" id="RXK86659.1"/>
    </source>
</evidence>
<accession>A0A4Q1DDL0</accession>
<dbReference type="InterPro" id="IPR005467">
    <property type="entry name" value="His_kinase_dom"/>
</dbReference>
<dbReference type="PANTHER" id="PTHR43547:SF2">
    <property type="entry name" value="HYBRID SIGNAL TRANSDUCTION HISTIDINE KINASE C"/>
    <property type="match status" value="1"/>
</dbReference>
<keyword evidence="4" id="KW-0472">Membrane</keyword>
<gene>
    <name evidence="6" type="ORF">ESB13_07600</name>
</gene>
<keyword evidence="3" id="KW-0597">Phosphoprotein</keyword>
<dbReference type="SUPFAM" id="SSF55874">
    <property type="entry name" value="ATPase domain of HSP90 chaperone/DNA topoisomerase II/histidine kinase"/>
    <property type="match status" value="1"/>
</dbReference>
<dbReference type="CDD" id="cd00082">
    <property type="entry name" value="HisKA"/>
    <property type="match status" value="1"/>
</dbReference>
<evidence type="ECO:0000256" key="4">
    <source>
        <dbReference type="SAM" id="Phobius"/>
    </source>
</evidence>
<feature type="transmembrane region" description="Helical" evidence="4">
    <location>
        <begin position="801"/>
        <end position="821"/>
    </location>
</feature>
<dbReference type="FunFam" id="1.10.287.130:FF:000045">
    <property type="entry name" value="Two-component system sensor histidine kinase/response regulator"/>
    <property type="match status" value="1"/>
</dbReference>
<evidence type="ECO:0000313" key="7">
    <source>
        <dbReference type="Proteomes" id="UP000290545"/>
    </source>
</evidence>
<feature type="transmembrane region" description="Helical" evidence="4">
    <location>
        <begin position="30"/>
        <end position="48"/>
    </location>
</feature>
<dbReference type="InterPro" id="IPR036890">
    <property type="entry name" value="HATPase_C_sf"/>
</dbReference>
<comment type="catalytic activity">
    <reaction evidence="1">
        <text>ATP + protein L-histidine = ADP + protein N-phospho-L-histidine.</text>
        <dbReference type="EC" id="2.7.13.3"/>
    </reaction>
</comment>
<name>A0A4Q1DDL0_9BACT</name>
<dbReference type="SUPFAM" id="SSF63829">
    <property type="entry name" value="Calcium-dependent phosphotriesterase"/>
    <property type="match status" value="2"/>
</dbReference>
<dbReference type="PANTHER" id="PTHR43547">
    <property type="entry name" value="TWO-COMPONENT HISTIDINE KINASE"/>
    <property type="match status" value="1"/>
</dbReference>
<dbReference type="InterPro" id="IPR003661">
    <property type="entry name" value="HisK_dim/P_dom"/>
</dbReference>
<dbReference type="InterPro" id="IPR011123">
    <property type="entry name" value="Y_Y_Y"/>
</dbReference>
<organism evidence="6 7">
    <name type="scientific">Filimonas effusa</name>
    <dbReference type="NCBI Taxonomy" id="2508721"/>
    <lineage>
        <taxon>Bacteria</taxon>
        <taxon>Pseudomonadati</taxon>
        <taxon>Bacteroidota</taxon>
        <taxon>Chitinophagia</taxon>
        <taxon>Chitinophagales</taxon>
        <taxon>Chitinophagaceae</taxon>
        <taxon>Filimonas</taxon>
    </lineage>
</organism>
<evidence type="ECO:0000259" key="5">
    <source>
        <dbReference type="PROSITE" id="PS50109"/>
    </source>
</evidence>
<reference evidence="6 7" key="1">
    <citation type="submission" date="2019-01" db="EMBL/GenBank/DDBJ databases">
        <title>Filimonas sp. strain TTM-71.</title>
        <authorList>
            <person name="Chen W.-M."/>
        </authorList>
    </citation>
    <scope>NUCLEOTIDE SEQUENCE [LARGE SCALE GENOMIC DNA]</scope>
    <source>
        <strain evidence="6 7">TTM-71</strain>
    </source>
</reference>
<dbReference type="Pfam" id="PF02518">
    <property type="entry name" value="HATPase_c"/>
    <property type="match status" value="1"/>
</dbReference>
<dbReference type="InterPro" id="IPR013783">
    <property type="entry name" value="Ig-like_fold"/>
</dbReference>
<evidence type="ECO:0000256" key="3">
    <source>
        <dbReference type="ARBA" id="ARBA00022553"/>
    </source>
</evidence>
<keyword evidence="4" id="KW-1133">Transmembrane helix</keyword>
<keyword evidence="6" id="KW-0808">Transferase</keyword>
<dbReference type="PROSITE" id="PS50109">
    <property type="entry name" value="HIS_KIN"/>
    <property type="match status" value="1"/>
</dbReference>
<dbReference type="InterPro" id="IPR015943">
    <property type="entry name" value="WD40/YVTN_repeat-like_dom_sf"/>
</dbReference>
<dbReference type="EMBL" id="SDHZ01000001">
    <property type="protein sequence ID" value="RXK86659.1"/>
    <property type="molecule type" value="Genomic_DNA"/>
</dbReference>
<dbReference type="Proteomes" id="UP000290545">
    <property type="component" value="Unassembled WGS sequence"/>
</dbReference>
<proteinExistence type="predicted"/>
<dbReference type="InterPro" id="IPR011047">
    <property type="entry name" value="Quinoprotein_ADH-like_sf"/>
</dbReference>
<dbReference type="FunFam" id="2.60.40.10:FF:000791">
    <property type="entry name" value="Two-component system sensor histidine kinase/response regulator"/>
    <property type="match status" value="1"/>
</dbReference>